<keyword evidence="3" id="KW-1185">Reference proteome</keyword>
<accession>E9I0K3</accession>
<name>E9I0K3_DAPPU</name>
<dbReference type="STRING" id="6669.E9I0K3"/>
<dbReference type="InterPro" id="IPR001810">
    <property type="entry name" value="F-box_dom"/>
</dbReference>
<organism evidence="2 3">
    <name type="scientific">Daphnia pulex</name>
    <name type="common">Water flea</name>
    <dbReference type="NCBI Taxonomy" id="6669"/>
    <lineage>
        <taxon>Eukaryota</taxon>
        <taxon>Metazoa</taxon>
        <taxon>Ecdysozoa</taxon>
        <taxon>Arthropoda</taxon>
        <taxon>Crustacea</taxon>
        <taxon>Branchiopoda</taxon>
        <taxon>Diplostraca</taxon>
        <taxon>Cladocera</taxon>
        <taxon>Anomopoda</taxon>
        <taxon>Daphniidae</taxon>
        <taxon>Daphnia</taxon>
    </lineage>
</organism>
<dbReference type="Proteomes" id="UP000000305">
    <property type="component" value="Unassembled WGS sequence"/>
</dbReference>
<sequence>MERDILCSLKGGYPHLTDKILNLLDSRSLANAELVCRQWRSYIADGRCWKKYLQSKKVTSIPNIFSWAECSRDVESDRHHTKQDWMKIHNFYQKLEDNWQSASCRQQEIVISKVFCLSVNASKIFTAEYDQIEDESLIKTWNRKSLNCERVKNEFQ</sequence>
<dbReference type="eggNOG" id="KOG0281">
    <property type="taxonomic scope" value="Eukaryota"/>
</dbReference>
<dbReference type="InParanoid" id="E9I0K3"/>
<feature type="domain" description="F-box" evidence="1">
    <location>
        <begin position="13"/>
        <end position="52"/>
    </location>
</feature>
<evidence type="ECO:0000313" key="2">
    <source>
        <dbReference type="EMBL" id="EFX62477.1"/>
    </source>
</evidence>
<dbReference type="InterPro" id="IPR036047">
    <property type="entry name" value="F-box-like_dom_sf"/>
</dbReference>
<protein>
    <recommendedName>
        <fullName evidence="1">F-box domain-containing protein</fullName>
    </recommendedName>
</protein>
<dbReference type="PANTHER" id="PTHR14604">
    <property type="entry name" value="WD40 REPEAT PF20"/>
    <property type="match status" value="1"/>
</dbReference>
<dbReference type="AlphaFoldDB" id="E9I0K3"/>
<dbReference type="InterPro" id="IPR050995">
    <property type="entry name" value="WD-F-box_domain-protein"/>
</dbReference>
<dbReference type="HOGENOM" id="CLU_1688514_0_0_1"/>
<evidence type="ECO:0000313" key="3">
    <source>
        <dbReference type="Proteomes" id="UP000000305"/>
    </source>
</evidence>
<dbReference type="PhylomeDB" id="E9I0K3"/>
<gene>
    <name evidence="2" type="ORF">DAPPUDRAFT_336898</name>
</gene>
<dbReference type="PANTHER" id="PTHR14604:SF4">
    <property type="entry name" value="F-BOX DOMAIN-CONTAINING PROTEIN"/>
    <property type="match status" value="1"/>
</dbReference>
<dbReference type="Gene3D" id="1.20.1280.50">
    <property type="match status" value="1"/>
</dbReference>
<dbReference type="SMART" id="SM00256">
    <property type="entry name" value="FBOX"/>
    <property type="match status" value="1"/>
</dbReference>
<dbReference type="OrthoDB" id="3219396at2759"/>
<evidence type="ECO:0000259" key="1">
    <source>
        <dbReference type="SMART" id="SM00256"/>
    </source>
</evidence>
<proteinExistence type="predicted"/>
<reference evidence="2 3" key="1">
    <citation type="journal article" date="2011" name="Science">
        <title>The ecoresponsive genome of Daphnia pulex.</title>
        <authorList>
            <person name="Colbourne J.K."/>
            <person name="Pfrender M.E."/>
            <person name="Gilbert D."/>
            <person name="Thomas W.K."/>
            <person name="Tucker A."/>
            <person name="Oakley T.H."/>
            <person name="Tokishita S."/>
            <person name="Aerts A."/>
            <person name="Arnold G.J."/>
            <person name="Basu M.K."/>
            <person name="Bauer D.J."/>
            <person name="Caceres C.E."/>
            <person name="Carmel L."/>
            <person name="Casola C."/>
            <person name="Choi J.H."/>
            <person name="Detter J.C."/>
            <person name="Dong Q."/>
            <person name="Dusheyko S."/>
            <person name="Eads B.D."/>
            <person name="Frohlich T."/>
            <person name="Geiler-Samerotte K.A."/>
            <person name="Gerlach D."/>
            <person name="Hatcher P."/>
            <person name="Jogdeo S."/>
            <person name="Krijgsveld J."/>
            <person name="Kriventseva E.V."/>
            <person name="Kultz D."/>
            <person name="Laforsch C."/>
            <person name="Lindquist E."/>
            <person name="Lopez J."/>
            <person name="Manak J.R."/>
            <person name="Muller J."/>
            <person name="Pangilinan J."/>
            <person name="Patwardhan R.P."/>
            <person name="Pitluck S."/>
            <person name="Pritham E.J."/>
            <person name="Rechtsteiner A."/>
            <person name="Rho M."/>
            <person name="Rogozin I.B."/>
            <person name="Sakarya O."/>
            <person name="Salamov A."/>
            <person name="Schaack S."/>
            <person name="Shapiro H."/>
            <person name="Shiga Y."/>
            <person name="Skalitzky C."/>
            <person name="Smith Z."/>
            <person name="Souvorov A."/>
            <person name="Sung W."/>
            <person name="Tang Z."/>
            <person name="Tsuchiya D."/>
            <person name="Tu H."/>
            <person name="Vos H."/>
            <person name="Wang M."/>
            <person name="Wolf Y.I."/>
            <person name="Yamagata H."/>
            <person name="Yamada T."/>
            <person name="Ye Y."/>
            <person name="Shaw J.R."/>
            <person name="Andrews J."/>
            <person name="Crease T.J."/>
            <person name="Tang H."/>
            <person name="Lucas S.M."/>
            <person name="Robertson H.M."/>
            <person name="Bork P."/>
            <person name="Koonin E.V."/>
            <person name="Zdobnov E.M."/>
            <person name="Grigoriev I.V."/>
            <person name="Lynch M."/>
            <person name="Boore J.L."/>
        </authorList>
    </citation>
    <scope>NUCLEOTIDE SEQUENCE [LARGE SCALE GENOMIC DNA]</scope>
</reference>
<dbReference type="Pfam" id="PF12937">
    <property type="entry name" value="F-box-like"/>
    <property type="match status" value="1"/>
</dbReference>
<dbReference type="KEGG" id="dpx:DAPPUDRAFT_336898"/>
<dbReference type="EMBL" id="GL733564">
    <property type="protein sequence ID" value="EFX62477.1"/>
    <property type="molecule type" value="Genomic_DNA"/>
</dbReference>
<dbReference type="SUPFAM" id="SSF81383">
    <property type="entry name" value="F-box domain"/>
    <property type="match status" value="1"/>
</dbReference>